<feature type="domain" description="EamA" evidence="8">
    <location>
        <begin position="22"/>
        <end position="152"/>
    </location>
</feature>
<sequence length="324" mass="35127">MVELDAVHGRERPTPKRRRTFWWGLLALGLVTAIWGYSNVVIRELELSLPPAAFLLLRYGLVGVFALPWVLRGPRIHAKAWAGGLATGVFLAGTTLTQAIAMRSISVDSVAFITAVYVVLTPLAMALWQHHRPHRIVIAATWASLLGVALLIGHVDVTAAVGTLWALAAAIFATVQIIGTAEVSRVMTTLQLAVIEALGAAITLAIYLAVTGQLTHHLFIGLALHLSGPVIWRLGYLAVLGTLVAGWLQVWGQRRLTATEAALVFNLEPVWTAVFSWLVLSQFLLWLQLLGAGLILASLMALSFTAEDAADLEILDPKPPYREH</sequence>
<keyword evidence="3" id="KW-1003">Cell membrane</keyword>
<accession>A0A7Y0L581</accession>
<dbReference type="AlphaFoldDB" id="A0A7Y0L581"/>
<evidence type="ECO:0000313" key="10">
    <source>
        <dbReference type="Proteomes" id="UP000533476"/>
    </source>
</evidence>
<dbReference type="InterPro" id="IPR000620">
    <property type="entry name" value="EamA_dom"/>
</dbReference>
<comment type="similarity">
    <text evidence="2">Belongs to the EamA transporter family.</text>
</comment>
<feature type="transmembrane region" description="Helical" evidence="7">
    <location>
        <begin position="286"/>
        <end position="306"/>
    </location>
</feature>
<evidence type="ECO:0000256" key="3">
    <source>
        <dbReference type="ARBA" id="ARBA00022475"/>
    </source>
</evidence>
<feature type="transmembrane region" description="Helical" evidence="7">
    <location>
        <begin position="190"/>
        <end position="210"/>
    </location>
</feature>
<evidence type="ECO:0000256" key="2">
    <source>
        <dbReference type="ARBA" id="ARBA00007362"/>
    </source>
</evidence>
<evidence type="ECO:0000256" key="7">
    <source>
        <dbReference type="SAM" id="Phobius"/>
    </source>
</evidence>
<dbReference type="PANTHER" id="PTHR42920:SF5">
    <property type="entry name" value="EAMA DOMAIN-CONTAINING PROTEIN"/>
    <property type="match status" value="1"/>
</dbReference>
<feature type="transmembrane region" description="Helical" evidence="7">
    <location>
        <begin position="262"/>
        <end position="280"/>
    </location>
</feature>
<evidence type="ECO:0000256" key="1">
    <source>
        <dbReference type="ARBA" id="ARBA00004651"/>
    </source>
</evidence>
<evidence type="ECO:0000313" key="9">
    <source>
        <dbReference type="EMBL" id="NMP22916.1"/>
    </source>
</evidence>
<evidence type="ECO:0000256" key="5">
    <source>
        <dbReference type="ARBA" id="ARBA00022989"/>
    </source>
</evidence>
<dbReference type="EMBL" id="JABBVZ010000034">
    <property type="protein sequence ID" value="NMP22916.1"/>
    <property type="molecule type" value="Genomic_DNA"/>
</dbReference>
<comment type="caution">
    <text evidence="9">The sequence shown here is derived from an EMBL/GenBank/DDBJ whole genome shotgun (WGS) entry which is preliminary data.</text>
</comment>
<comment type="subcellular location">
    <subcellularLocation>
        <location evidence="1">Cell membrane</location>
        <topology evidence="1">Multi-pass membrane protein</topology>
    </subcellularLocation>
</comment>
<evidence type="ECO:0000256" key="6">
    <source>
        <dbReference type="ARBA" id="ARBA00023136"/>
    </source>
</evidence>
<feature type="transmembrane region" description="Helical" evidence="7">
    <location>
        <begin position="135"/>
        <end position="153"/>
    </location>
</feature>
<feature type="transmembrane region" description="Helical" evidence="7">
    <location>
        <begin position="109"/>
        <end position="128"/>
    </location>
</feature>
<organism evidence="9 10">
    <name type="scientific">Sulfobacillus harzensis</name>
    <dbReference type="NCBI Taxonomy" id="2729629"/>
    <lineage>
        <taxon>Bacteria</taxon>
        <taxon>Bacillati</taxon>
        <taxon>Bacillota</taxon>
        <taxon>Clostridia</taxon>
        <taxon>Eubacteriales</taxon>
        <taxon>Clostridiales Family XVII. Incertae Sedis</taxon>
        <taxon>Sulfobacillus</taxon>
    </lineage>
</organism>
<keyword evidence="10" id="KW-1185">Reference proteome</keyword>
<dbReference type="PANTHER" id="PTHR42920">
    <property type="entry name" value="OS03G0707200 PROTEIN-RELATED"/>
    <property type="match status" value="1"/>
</dbReference>
<reference evidence="9 10" key="1">
    <citation type="submission" date="2020-04" db="EMBL/GenBank/DDBJ databases">
        <authorList>
            <person name="Zhang R."/>
            <person name="Schippers A."/>
        </authorList>
    </citation>
    <scope>NUCLEOTIDE SEQUENCE [LARGE SCALE GENOMIC DNA]</scope>
    <source>
        <strain evidence="9 10">DSM 109850</strain>
    </source>
</reference>
<dbReference type="SUPFAM" id="SSF103481">
    <property type="entry name" value="Multidrug resistance efflux transporter EmrE"/>
    <property type="match status" value="2"/>
</dbReference>
<proteinExistence type="inferred from homology"/>
<feature type="domain" description="EamA" evidence="8">
    <location>
        <begin position="162"/>
        <end position="303"/>
    </location>
</feature>
<keyword evidence="5 7" id="KW-1133">Transmembrane helix</keyword>
<gene>
    <name evidence="9" type="ORF">HIJ39_11205</name>
</gene>
<dbReference type="InterPro" id="IPR051258">
    <property type="entry name" value="Diverse_Substrate_Transporter"/>
</dbReference>
<feature type="transmembrane region" description="Helical" evidence="7">
    <location>
        <begin position="83"/>
        <end position="103"/>
    </location>
</feature>
<dbReference type="InterPro" id="IPR037185">
    <property type="entry name" value="EmrE-like"/>
</dbReference>
<dbReference type="Proteomes" id="UP000533476">
    <property type="component" value="Unassembled WGS sequence"/>
</dbReference>
<feature type="transmembrane region" description="Helical" evidence="7">
    <location>
        <begin position="159"/>
        <end position="178"/>
    </location>
</feature>
<protein>
    <submittedName>
        <fullName evidence="9">DMT family transporter</fullName>
    </submittedName>
</protein>
<feature type="transmembrane region" description="Helical" evidence="7">
    <location>
        <begin position="52"/>
        <end position="71"/>
    </location>
</feature>
<keyword evidence="4 7" id="KW-0812">Transmembrane</keyword>
<dbReference type="RefSeq" id="WP_169099696.1">
    <property type="nucleotide sequence ID" value="NZ_JABBVZ010000034.1"/>
</dbReference>
<evidence type="ECO:0000256" key="4">
    <source>
        <dbReference type="ARBA" id="ARBA00022692"/>
    </source>
</evidence>
<name>A0A7Y0L581_9FIRM</name>
<dbReference type="Pfam" id="PF00892">
    <property type="entry name" value="EamA"/>
    <property type="match status" value="2"/>
</dbReference>
<feature type="transmembrane region" description="Helical" evidence="7">
    <location>
        <begin position="21"/>
        <end position="40"/>
    </location>
</feature>
<dbReference type="GO" id="GO:0005886">
    <property type="term" value="C:plasma membrane"/>
    <property type="evidence" value="ECO:0007669"/>
    <property type="project" value="UniProtKB-SubCell"/>
</dbReference>
<feature type="transmembrane region" description="Helical" evidence="7">
    <location>
        <begin position="230"/>
        <end position="250"/>
    </location>
</feature>
<evidence type="ECO:0000259" key="8">
    <source>
        <dbReference type="Pfam" id="PF00892"/>
    </source>
</evidence>
<keyword evidence="6 7" id="KW-0472">Membrane</keyword>